<feature type="region of interest" description="Disordered" evidence="1">
    <location>
        <begin position="856"/>
        <end position="875"/>
    </location>
</feature>
<accession>A0A0D7A0N6</accession>
<feature type="domain" description="Orc1-like AAA ATPase" evidence="2">
    <location>
        <begin position="208"/>
        <end position="350"/>
    </location>
</feature>
<dbReference type="Proteomes" id="UP000054144">
    <property type="component" value="Unassembled WGS sequence"/>
</dbReference>
<dbReference type="PANTHER" id="PTHR47691:SF3">
    <property type="entry name" value="HTH-TYPE TRANSCRIPTIONAL REGULATOR RV0890C-RELATED"/>
    <property type="match status" value="1"/>
</dbReference>
<dbReference type="Pfam" id="PF13191">
    <property type="entry name" value="AAA_16"/>
    <property type="match status" value="1"/>
</dbReference>
<dbReference type="SUPFAM" id="SSF52540">
    <property type="entry name" value="P-loop containing nucleoside triphosphate hydrolases"/>
    <property type="match status" value="1"/>
</dbReference>
<evidence type="ECO:0000259" key="3">
    <source>
        <dbReference type="Pfam" id="PF22215"/>
    </source>
</evidence>
<feature type="compositionally biased region" description="Polar residues" evidence="1">
    <location>
        <begin position="861"/>
        <end position="875"/>
    </location>
</feature>
<gene>
    <name evidence="4" type="ORF">FISHEDRAFT_77551</name>
</gene>
<keyword evidence="5" id="KW-1185">Reference proteome</keyword>
<dbReference type="GO" id="GO:0007166">
    <property type="term" value="P:cell surface receptor signaling pathway"/>
    <property type="evidence" value="ECO:0007669"/>
    <property type="project" value="InterPro"/>
</dbReference>
<feature type="domain" description="Mixed lineage kinase" evidence="3">
    <location>
        <begin position="44"/>
        <end position="155"/>
    </location>
</feature>
<evidence type="ECO:0000256" key="1">
    <source>
        <dbReference type="SAM" id="MobiDB-lite"/>
    </source>
</evidence>
<organism evidence="4 5">
    <name type="scientific">Fistulina hepatica ATCC 64428</name>
    <dbReference type="NCBI Taxonomy" id="1128425"/>
    <lineage>
        <taxon>Eukaryota</taxon>
        <taxon>Fungi</taxon>
        <taxon>Dikarya</taxon>
        <taxon>Basidiomycota</taxon>
        <taxon>Agaricomycotina</taxon>
        <taxon>Agaricomycetes</taxon>
        <taxon>Agaricomycetidae</taxon>
        <taxon>Agaricales</taxon>
        <taxon>Fistulinaceae</taxon>
        <taxon>Fistulina</taxon>
    </lineage>
</organism>
<dbReference type="Gene3D" id="1.20.930.20">
    <property type="entry name" value="Adaptor protein Cbl, N-terminal domain"/>
    <property type="match status" value="1"/>
</dbReference>
<dbReference type="PANTHER" id="PTHR47691">
    <property type="entry name" value="REGULATOR-RELATED"/>
    <property type="match status" value="1"/>
</dbReference>
<evidence type="ECO:0000313" key="4">
    <source>
        <dbReference type="EMBL" id="KIY44348.1"/>
    </source>
</evidence>
<dbReference type="Pfam" id="PF22215">
    <property type="entry name" value="MLKL_N"/>
    <property type="match status" value="1"/>
</dbReference>
<reference evidence="4 5" key="1">
    <citation type="journal article" date="2015" name="Fungal Genet. Biol.">
        <title>Evolution of novel wood decay mechanisms in Agaricales revealed by the genome sequences of Fistulina hepatica and Cylindrobasidium torrendii.</title>
        <authorList>
            <person name="Floudas D."/>
            <person name="Held B.W."/>
            <person name="Riley R."/>
            <person name="Nagy L.G."/>
            <person name="Koehler G."/>
            <person name="Ransdell A.S."/>
            <person name="Younus H."/>
            <person name="Chow J."/>
            <person name="Chiniquy J."/>
            <person name="Lipzen A."/>
            <person name="Tritt A."/>
            <person name="Sun H."/>
            <person name="Haridas S."/>
            <person name="LaButti K."/>
            <person name="Ohm R.A."/>
            <person name="Kues U."/>
            <person name="Blanchette R.A."/>
            <person name="Grigoriev I.V."/>
            <person name="Minto R.E."/>
            <person name="Hibbett D.S."/>
        </authorList>
    </citation>
    <scope>NUCLEOTIDE SEQUENCE [LARGE SCALE GENOMIC DNA]</scope>
    <source>
        <strain evidence="4 5">ATCC 64428</strain>
    </source>
</reference>
<dbReference type="CDD" id="cd21037">
    <property type="entry name" value="MLKL_NTD"/>
    <property type="match status" value="1"/>
</dbReference>
<name>A0A0D7A0N6_9AGAR</name>
<dbReference type="InterPro" id="IPR041664">
    <property type="entry name" value="AAA_16"/>
</dbReference>
<dbReference type="InterPro" id="IPR054000">
    <property type="entry name" value="MLKL_N"/>
</dbReference>
<dbReference type="InterPro" id="IPR036537">
    <property type="entry name" value="Adaptor_Cbl_N_dom_sf"/>
</dbReference>
<protein>
    <submittedName>
        <fullName evidence="4">Uncharacterized protein</fullName>
    </submittedName>
</protein>
<dbReference type="InterPro" id="IPR027417">
    <property type="entry name" value="P-loop_NTPase"/>
</dbReference>
<evidence type="ECO:0000313" key="5">
    <source>
        <dbReference type="Proteomes" id="UP000054144"/>
    </source>
</evidence>
<dbReference type="InterPro" id="IPR059179">
    <property type="entry name" value="MLKL-like_MCAfunc"/>
</dbReference>
<evidence type="ECO:0000259" key="2">
    <source>
        <dbReference type="Pfam" id="PF13191"/>
    </source>
</evidence>
<dbReference type="OrthoDB" id="192148at2759"/>
<feature type="region of interest" description="Disordered" evidence="1">
    <location>
        <begin position="618"/>
        <end position="642"/>
    </location>
</feature>
<dbReference type="EMBL" id="KN882092">
    <property type="protein sequence ID" value="KIY44348.1"/>
    <property type="molecule type" value="Genomic_DNA"/>
</dbReference>
<dbReference type="Gene3D" id="3.40.50.300">
    <property type="entry name" value="P-loop containing nucleotide triphosphate hydrolases"/>
    <property type="match status" value="1"/>
</dbReference>
<dbReference type="AlphaFoldDB" id="A0A0D7A0N6"/>
<proteinExistence type="predicted"/>
<sequence>MAHFLPRRPSKVDTTLDVFAVAFRLARDISQATPAPYVRIVAGVGLVLIETVQTVRTNKARCMSITRRACQLINSVINVYHVSKTVLTEDMVQHIEGFIEVLNKAVQYLNCHTKGSFMRRFFQSGEHADLLQQTEDGLQHAVKVFGIRAHVTNNIQIDALTRMVQKYQNEMTATISSKLKAKPVQSILNMDNDNRSLLPHLPAQPTIFHGREEELATFVDFLLTPGNGDSPHQAIFGPAGIGKTAFALTLVHHQRVVEHFGPHRIFVRLETSSSSDAMVDALTNALGVKRYKRRSIQVKVITKQLAALAKERPLLLVLDGLDQIWERMDERNEFEALLSQITALKRVVVVVTMRCMQHPKATKWHRPFFPELSPLSPAAARQIFVDICEVAETDRHLEKLLALSGGLPWAVTLLAHLAHSSDCATLVRLWEAEFGRVSMSRTQSLASTLLEDGSNFESETQSDVCISSDSGIEDQSLLSHSTFNLPCRAPTPVSVMHEWELRGSCSLANTPHTPMLDPPAKADASKLSFYSSNSILPCASSVDGRLFMDRPMCDPPLGLESASSLPSIPSVIGSPASKSSSFIDPTALQIADEHSLTPTHRLARSQISLFTDSNASAGTPSLCSDASSSTRSETDDSISTPWTTTFSPRSAGFLGPRSSKCSRNATNDSLMQILHVSTAMALRSDKMKDTPNAYILLDALCLLPDGLSAGDLEAMAETPSHESLQASVDEPAADTDEECKITLPIISNAAACQNVVCHLALAYVDRDGRLRANATVRDYVRVNGGQSARAGEVSLQDEKGMMRHFYSIKDKSQSVLHSARAWVRDEQRLYDTTPLYNGSSVPSSPIFSASRAASPADIVSTGPTPRGSSHQRSSYALRQPSVAQNMSLVIPAHALGL</sequence>